<dbReference type="InterPro" id="IPR036397">
    <property type="entry name" value="RNaseH_sf"/>
</dbReference>
<dbReference type="SUPFAM" id="SSF53098">
    <property type="entry name" value="Ribonuclease H-like"/>
    <property type="match status" value="1"/>
</dbReference>
<organism evidence="9 10">
    <name type="scientific">Lichtheimia ornata</name>
    <dbReference type="NCBI Taxonomy" id="688661"/>
    <lineage>
        <taxon>Eukaryota</taxon>
        <taxon>Fungi</taxon>
        <taxon>Fungi incertae sedis</taxon>
        <taxon>Mucoromycota</taxon>
        <taxon>Mucoromycotina</taxon>
        <taxon>Mucoromycetes</taxon>
        <taxon>Mucorales</taxon>
        <taxon>Lichtheimiaceae</taxon>
        <taxon>Lichtheimia</taxon>
    </lineage>
</organism>
<dbReference type="GeneID" id="83209219"/>
<dbReference type="CDD" id="cd01647">
    <property type="entry name" value="RT_LTR"/>
    <property type="match status" value="1"/>
</dbReference>
<evidence type="ECO:0000256" key="3">
    <source>
        <dbReference type="ARBA" id="ARBA00022722"/>
    </source>
</evidence>
<evidence type="ECO:0000313" key="10">
    <source>
        <dbReference type="Proteomes" id="UP001234581"/>
    </source>
</evidence>
<dbReference type="GO" id="GO:0003676">
    <property type="term" value="F:nucleic acid binding"/>
    <property type="evidence" value="ECO:0007669"/>
    <property type="project" value="InterPro"/>
</dbReference>
<dbReference type="GO" id="GO:0003964">
    <property type="term" value="F:RNA-directed DNA polymerase activity"/>
    <property type="evidence" value="ECO:0007669"/>
    <property type="project" value="UniProtKB-KW"/>
</dbReference>
<dbReference type="InterPro" id="IPR043502">
    <property type="entry name" value="DNA/RNA_pol_sf"/>
</dbReference>
<keyword evidence="6" id="KW-0695">RNA-directed DNA polymerase</keyword>
<dbReference type="CDD" id="cd09274">
    <property type="entry name" value="RNase_HI_RT_Ty3"/>
    <property type="match status" value="1"/>
</dbReference>
<dbReference type="Gene3D" id="3.10.20.370">
    <property type="match status" value="1"/>
</dbReference>
<evidence type="ECO:0000256" key="6">
    <source>
        <dbReference type="ARBA" id="ARBA00022918"/>
    </source>
</evidence>
<evidence type="ECO:0000259" key="7">
    <source>
        <dbReference type="PROSITE" id="PS50878"/>
    </source>
</evidence>
<dbReference type="EMBL" id="JARTCD010000005">
    <property type="protein sequence ID" value="KAJ8662110.1"/>
    <property type="molecule type" value="Genomic_DNA"/>
</dbReference>
<protein>
    <submittedName>
        <fullName evidence="9">Uncharacterized protein</fullName>
    </submittedName>
</protein>
<reference evidence="9 10" key="1">
    <citation type="submission" date="2023-03" db="EMBL/GenBank/DDBJ databases">
        <title>Genome sequence of Lichtheimia ornata CBS 291.66.</title>
        <authorList>
            <person name="Mohabir J.T."/>
            <person name="Shea T.P."/>
            <person name="Kurbessoian T."/>
            <person name="Berby B."/>
            <person name="Fontaine J."/>
            <person name="Livny J."/>
            <person name="Gnirke A."/>
            <person name="Stajich J.E."/>
            <person name="Cuomo C.A."/>
        </authorList>
    </citation>
    <scope>NUCLEOTIDE SEQUENCE [LARGE SCALE GENOMIC DNA]</scope>
    <source>
        <strain evidence="9">CBS 291.66</strain>
    </source>
</reference>
<name>A0AAD7VAW8_9FUNG</name>
<keyword evidence="2" id="KW-0548">Nucleotidyltransferase</keyword>
<dbReference type="Gene3D" id="3.30.70.270">
    <property type="match status" value="2"/>
</dbReference>
<evidence type="ECO:0000256" key="2">
    <source>
        <dbReference type="ARBA" id="ARBA00022695"/>
    </source>
</evidence>
<dbReference type="PROSITE" id="PS50878">
    <property type="entry name" value="RT_POL"/>
    <property type="match status" value="1"/>
</dbReference>
<dbReference type="FunFam" id="3.30.70.270:FF:000026">
    <property type="entry name" value="Transposon Ty3-G Gag-Pol polyprotein"/>
    <property type="match status" value="1"/>
</dbReference>
<evidence type="ECO:0000256" key="1">
    <source>
        <dbReference type="ARBA" id="ARBA00022679"/>
    </source>
</evidence>
<feature type="domain" description="Reverse transcriptase" evidence="7">
    <location>
        <begin position="1"/>
        <end position="67"/>
    </location>
</feature>
<dbReference type="Gene3D" id="3.30.420.10">
    <property type="entry name" value="Ribonuclease H-like superfamily/Ribonuclease H"/>
    <property type="match status" value="1"/>
</dbReference>
<dbReference type="GO" id="GO:0016787">
    <property type="term" value="F:hydrolase activity"/>
    <property type="evidence" value="ECO:0007669"/>
    <property type="project" value="UniProtKB-KW"/>
</dbReference>
<dbReference type="Pfam" id="PF00665">
    <property type="entry name" value="rve"/>
    <property type="match status" value="1"/>
</dbReference>
<dbReference type="GO" id="GO:0005634">
    <property type="term" value="C:nucleus"/>
    <property type="evidence" value="ECO:0007669"/>
    <property type="project" value="UniProtKB-ARBA"/>
</dbReference>
<dbReference type="Pfam" id="PF17917">
    <property type="entry name" value="RT_RNaseH"/>
    <property type="match status" value="1"/>
</dbReference>
<comment type="caution">
    <text evidence="9">The sequence shown here is derived from an EMBL/GenBank/DDBJ whole genome shotgun (WGS) entry which is preliminary data.</text>
</comment>
<keyword evidence="4" id="KW-0255">Endonuclease</keyword>
<accession>A0AAD7VAW8</accession>
<dbReference type="FunFam" id="3.30.70.270:FF:000003">
    <property type="entry name" value="Transposon Ty3-G Gag-Pol polyprotein"/>
    <property type="match status" value="1"/>
</dbReference>
<proteinExistence type="predicted"/>
<dbReference type="Proteomes" id="UP001234581">
    <property type="component" value="Unassembled WGS sequence"/>
</dbReference>
<keyword evidence="3" id="KW-0540">Nuclease</keyword>
<dbReference type="PROSITE" id="PS50994">
    <property type="entry name" value="INTEGRASE"/>
    <property type="match status" value="1"/>
</dbReference>
<dbReference type="GO" id="GO:0004519">
    <property type="term" value="F:endonuclease activity"/>
    <property type="evidence" value="ECO:0007669"/>
    <property type="project" value="UniProtKB-KW"/>
</dbReference>
<keyword evidence="1" id="KW-0808">Transferase</keyword>
<dbReference type="InterPro" id="IPR050951">
    <property type="entry name" value="Retrovirus_Pol_polyprotein"/>
</dbReference>
<feature type="domain" description="Integrase catalytic" evidence="8">
    <location>
        <begin position="427"/>
        <end position="598"/>
    </location>
</feature>
<evidence type="ECO:0000313" key="9">
    <source>
        <dbReference type="EMBL" id="KAJ8662110.1"/>
    </source>
</evidence>
<dbReference type="GO" id="GO:0015074">
    <property type="term" value="P:DNA integration"/>
    <property type="evidence" value="ECO:0007669"/>
    <property type="project" value="InterPro"/>
</dbReference>
<dbReference type="FunFam" id="3.10.20.370:FF:000001">
    <property type="entry name" value="Retrovirus-related Pol polyprotein from transposon 17.6-like protein"/>
    <property type="match status" value="1"/>
</dbReference>
<dbReference type="InterPro" id="IPR001584">
    <property type="entry name" value="Integrase_cat-core"/>
</dbReference>
<dbReference type="InterPro" id="IPR041373">
    <property type="entry name" value="RT_RNaseH"/>
</dbReference>
<dbReference type="InterPro" id="IPR000477">
    <property type="entry name" value="RT_dom"/>
</dbReference>
<keyword evidence="10" id="KW-1185">Reference proteome</keyword>
<dbReference type="SUPFAM" id="SSF56672">
    <property type="entry name" value="DNA/RNA polymerases"/>
    <property type="match status" value="1"/>
</dbReference>
<keyword evidence="5" id="KW-0378">Hydrolase</keyword>
<dbReference type="Gene3D" id="1.10.340.70">
    <property type="match status" value="1"/>
</dbReference>
<dbReference type="RefSeq" id="XP_058347023.1">
    <property type="nucleotide sequence ID" value="XM_058481892.1"/>
</dbReference>
<dbReference type="InterPro" id="IPR043128">
    <property type="entry name" value="Rev_trsase/Diguanyl_cyclase"/>
</dbReference>
<dbReference type="Gene3D" id="2.30.30.850">
    <property type="match status" value="1"/>
</dbReference>
<dbReference type="PANTHER" id="PTHR37984">
    <property type="entry name" value="PROTEIN CBG26694"/>
    <property type="match status" value="1"/>
</dbReference>
<gene>
    <name evidence="9" type="ORF">O0I10_001801</name>
</gene>
<dbReference type="PANTHER" id="PTHR37984:SF5">
    <property type="entry name" value="PROTEIN NYNRIN-LIKE"/>
    <property type="match status" value="1"/>
</dbReference>
<dbReference type="AlphaFoldDB" id="A0AAD7VAW8"/>
<evidence type="ECO:0000256" key="4">
    <source>
        <dbReference type="ARBA" id="ARBA00022759"/>
    </source>
</evidence>
<evidence type="ECO:0000259" key="8">
    <source>
        <dbReference type="PROSITE" id="PS50994"/>
    </source>
</evidence>
<sequence length="731" mass="83828">MNATLGNCLDEFAMVYLDDILVFSKTREDHERHLRHVLDRLQQAQFVVNLKKCHLFQRHVNFLGFTVSEKGTTPDESKVKAITSWPTPTNVQEVRQFVGTVQHFRKYIPNFASIATPLTDLTKGTGAKRRPIVWTPSCQTSFDKLKHMLTVAPVLQAPCMDRPFRIETDASDFGLGAVLSQPNEHGDWHPIAYESRKFSSEERSYPVQERELLAILHALRTWRYLVEGCSCVVLTDHEPLTYLRSKPNPNSRIIRWISDFELYQPDIQYQRGDRNTVPDALSRLGGPQSPPANNSFEPEFLYATPLAHESDWPKYYLQPREEWPADLIQQLTNNASKFTTRDGCVFRLLTSTDKSPSHEVRFVLFARRADLVTKYHESYGHSGTTTIYDIMHKRWWWPGMQQDISAWLRQCPRCQLASNSEKQIHHAPMRPLTIPEAFSRWHLDFVGELPRTFRGNRWILVAVDYTTNWPIAVALPDATAEAIADILYKEIVIRFGAPTEILTDRGANFMSRVLAHYVARVGSHHSFTSAFHPRTNGKCERLNGVLKQMLLLSTLPTYGREPKLPGDILHPSLLRELPLDPQAQVDSVLPSLRALKQARSLARDRMQDVSQADKSRWDAQLKPQVYHVDDFVLLRHESKFSLEYNWMGPYRVIATHKDTDTYKIVDMNDKPYASWVHADRLRKIDTPSNPTSTWYHPTAARANAARHLQHQLDNLSPSHHDVGPSSVSPGG</sequence>
<dbReference type="Pfam" id="PF17921">
    <property type="entry name" value="Integrase_H2C2"/>
    <property type="match status" value="1"/>
</dbReference>
<dbReference type="InterPro" id="IPR041588">
    <property type="entry name" value="Integrase_H2C2"/>
</dbReference>
<evidence type="ECO:0000256" key="5">
    <source>
        <dbReference type="ARBA" id="ARBA00022801"/>
    </source>
</evidence>
<dbReference type="InterPro" id="IPR012337">
    <property type="entry name" value="RNaseH-like_sf"/>
</dbReference>
<dbReference type="Pfam" id="PF00078">
    <property type="entry name" value="RVT_1"/>
    <property type="match status" value="1"/>
</dbReference>